<gene>
    <name evidence="2" type="ordered locus">B005_3967</name>
</gene>
<dbReference type="InterPro" id="IPR015943">
    <property type="entry name" value="WD40/YVTN_repeat-like_dom_sf"/>
</dbReference>
<feature type="transmembrane region" description="Helical" evidence="1">
    <location>
        <begin position="46"/>
        <end position="63"/>
    </location>
</feature>
<dbReference type="EMBL" id="CP003788">
    <property type="protein sequence ID" value="AFR10864.1"/>
    <property type="molecule type" value="Genomic_DNA"/>
</dbReference>
<dbReference type="InterPro" id="IPR011047">
    <property type="entry name" value="Quinoprotein_ADH-like_sf"/>
</dbReference>
<proteinExistence type="predicted"/>
<keyword evidence="1" id="KW-1133">Transmembrane helix</keyword>
<reference evidence="2 3" key="1">
    <citation type="journal article" date="2012" name="J. Bacteriol.">
        <title>Whole-Genome Sequence of Nocardiopsis alba Strain ATCC BAA-2165, Associated with Honeybees.</title>
        <authorList>
            <person name="Qiao J."/>
            <person name="Chen L."/>
            <person name="Li Y."/>
            <person name="Wang J."/>
            <person name="Zhang W."/>
            <person name="Chen S."/>
        </authorList>
    </citation>
    <scope>NUCLEOTIDE SEQUENCE [LARGE SCALE GENOMIC DNA]</scope>
    <source>
        <strain evidence="3">ATCC BAA-2165 / BE74</strain>
    </source>
</reference>
<feature type="transmembrane region" description="Helical" evidence="1">
    <location>
        <begin position="152"/>
        <end position="173"/>
    </location>
</feature>
<protein>
    <submittedName>
        <fullName evidence="2">PQQ enzyme repeat family protein</fullName>
    </submittedName>
</protein>
<evidence type="ECO:0000313" key="3">
    <source>
        <dbReference type="Proteomes" id="UP000003779"/>
    </source>
</evidence>
<dbReference type="eggNOG" id="COG1520">
    <property type="taxonomic scope" value="Bacteria"/>
</dbReference>
<dbReference type="STRING" id="1205910.B005_3967"/>
<name>J7LIT4_NOCAA</name>
<dbReference type="HOGENOM" id="CLU_444689_0_0_11"/>
<dbReference type="Gene3D" id="2.130.10.10">
    <property type="entry name" value="YVTN repeat-like/Quinoprotein amine dehydrogenase"/>
    <property type="match status" value="1"/>
</dbReference>
<dbReference type="AlphaFoldDB" id="J7LIT4"/>
<accession>J7LIT4</accession>
<feature type="transmembrane region" description="Helical" evidence="1">
    <location>
        <begin position="122"/>
        <end position="140"/>
    </location>
</feature>
<feature type="transmembrane region" description="Helical" evidence="1">
    <location>
        <begin position="12"/>
        <end position="31"/>
    </location>
</feature>
<evidence type="ECO:0000256" key="1">
    <source>
        <dbReference type="SAM" id="Phobius"/>
    </source>
</evidence>
<dbReference type="SUPFAM" id="SSF50998">
    <property type="entry name" value="Quinoprotein alcohol dehydrogenase-like"/>
    <property type="match status" value="1"/>
</dbReference>
<organism evidence="2 3">
    <name type="scientific">Nocardiopsis alba (strain ATCC BAA-2165 / BE74)</name>
    <dbReference type="NCBI Taxonomy" id="1205910"/>
    <lineage>
        <taxon>Bacteria</taxon>
        <taxon>Bacillati</taxon>
        <taxon>Actinomycetota</taxon>
        <taxon>Actinomycetes</taxon>
        <taxon>Streptosporangiales</taxon>
        <taxon>Nocardiopsidaceae</taxon>
        <taxon>Nocardiopsis</taxon>
    </lineage>
</organism>
<dbReference type="KEGG" id="nal:B005_3967"/>
<feature type="transmembrane region" description="Helical" evidence="1">
    <location>
        <begin position="84"/>
        <end position="102"/>
    </location>
</feature>
<evidence type="ECO:0000313" key="2">
    <source>
        <dbReference type="EMBL" id="AFR10864.1"/>
    </source>
</evidence>
<sequence length="630" mass="67830">MNMVGWVSGVLGRAGVVVLVAVVPFAAWVLWRGSGMEEAPEEVGHPLWWLPVVVLPLFALLLVERLVYAAGNLDAPVTYRHRGLLICLSVFAAVLALVVAPVDTFPLIASVSDFAPSEPATGLWIAALLVALGTVLYLGTLTGSSERPRGRWYAGLLVGALIVVLAAALVTPLSEYRPISHSSTAEVSEEPAPVPVDVDEVGWTWAAPEDADVVQVEAGARGPVVVLNDGLVGLDGGTGEELWSYRARYSYAWSDRERGVFADRNDLASTFVLEGTEEERHRVVLDTATGRIVEEGPFSEDMSLESSRMMAPGPHRGSKAYAHVRGRTLHAFDAQGRILWELPVGEDDPDRFCVANDPSVLAYGELLIFGEMCADIAPEEGESAASTEWQRRVDAAQSSGTVSLTALDVVTGEEVWRREWESHREEYPPALFSVEDPRPVEDPVFLVGDRAFDVRTGEDSDVVPPGLVKTNRFGAPGEDNQVPERRFYLRADTEGALIAEYPEKESGGPLSLHRTDSDGNVVRTSSLTAPDMAVHVNRGVVLEDVLVHTDPGALSTDGQGRSAVVVTPLEEGTITEEDVRRVDISSDLLSPLEDESETERVDSALVPVPGAVVLVMSVSDGTTELHGLVG</sequence>
<dbReference type="Proteomes" id="UP000003779">
    <property type="component" value="Chromosome"/>
</dbReference>
<keyword evidence="1" id="KW-0812">Transmembrane</keyword>
<reference evidence="3" key="2">
    <citation type="submission" date="2012-08" db="EMBL/GenBank/DDBJ databases">
        <title>Whole-genome sequence of Nocardiopsis alba strain ATCC BAA-2165 associated with honeybees.</title>
        <authorList>
            <person name="Qiao J."/>
            <person name="Chen L."/>
            <person name="Li Y."/>
            <person name="Wang J."/>
            <person name="Zhang W."/>
            <person name="Chen S."/>
        </authorList>
    </citation>
    <scope>NUCLEOTIDE SEQUENCE [LARGE SCALE GENOMIC DNA]</scope>
    <source>
        <strain evidence="3">ATCC BAA-2165 / BE74</strain>
    </source>
</reference>
<dbReference type="PATRIC" id="fig|1205910.3.peg.3755"/>
<keyword evidence="1" id="KW-0472">Membrane</keyword>